<proteinExistence type="predicted"/>
<reference evidence="2 3" key="1">
    <citation type="submission" date="2023-01" db="EMBL/GenBank/DDBJ databases">
        <title>Analysis of 21 Apiospora genomes using comparative genomics revels a genus with tremendous synthesis potential of carbohydrate active enzymes and secondary metabolites.</title>
        <authorList>
            <person name="Sorensen T."/>
        </authorList>
    </citation>
    <scope>NUCLEOTIDE SEQUENCE [LARGE SCALE GENOMIC DNA]</scope>
    <source>
        <strain evidence="2 3">CBS 24483</strain>
    </source>
</reference>
<dbReference type="Proteomes" id="UP001391051">
    <property type="component" value="Unassembled WGS sequence"/>
</dbReference>
<dbReference type="GeneID" id="92077887"/>
<evidence type="ECO:0000313" key="3">
    <source>
        <dbReference type="Proteomes" id="UP001391051"/>
    </source>
</evidence>
<gene>
    <name evidence="2" type="ORF">PG986_008603</name>
</gene>
<dbReference type="EMBL" id="JAQQWE010000006">
    <property type="protein sequence ID" value="KAK7947717.1"/>
    <property type="molecule type" value="Genomic_DNA"/>
</dbReference>
<name>A0ABR1Q587_9PEZI</name>
<sequence length="214" mass="22676">MAPPPDLRPEGPPVAMVFMSWARDFWRYGTSFDRSGCGFAKKRARFMKLSILQGTRWHRSSIPGSPENATWTNPSQAVARGSSKKPSTFWAAIEMFDSAAASERGRGAIGLVAGLDVVLGHLLGVGPAAVRVRRLQGGVAEGSLFKGHLSLADQGRRRHRGRLGGNGARSAADLDLAGRKGEVGAVLEYEVEGIAVGGHVVVIALDGDGDFGEL</sequence>
<feature type="compositionally biased region" description="Polar residues" evidence="1">
    <location>
        <begin position="67"/>
        <end position="76"/>
    </location>
</feature>
<comment type="caution">
    <text evidence="2">The sequence shown here is derived from an EMBL/GenBank/DDBJ whole genome shotgun (WGS) entry which is preliminary data.</text>
</comment>
<evidence type="ECO:0000256" key="1">
    <source>
        <dbReference type="SAM" id="MobiDB-lite"/>
    </source>
</evidence>
<accession>A0ABR1Q587</accession>
<feature type="region of interest" description="Disordered" evidence="1">
    <location>
        <begin position="62"/>
        <end position="82"/>
    </location>
</feature>
<evidence type="ECO:0000313" key="2">
    <source>
        <dbReference type="EMBL" id="KAK7947717.1"/>
    </source>
</evidence>
<protein>
    <submittedName>
        <fullName evidence="2">Uncharacterized protein</fullName>
    </submittedName>
</protein>
<keyword evidence="3" id="KW-1185">Reference proteome</keyword>
<dbReference type="RefSeq" id="XP_066697223.1">
    <property type="nucleotide sequence ID" value="XM_066844825.1"/>
</dbReference>
<organism evidence="2 3">
    <name type="scientific">Apiospora aurea</name>
    <dbReference type="NCBI Taxonomy" id="335848"/>
    <lineage>
        <taxon>Eukaryota</taxon>
        <taxon>Fungi</taxon>
        <taxon>Dikarya</taxon>
        <taxon>Ascomycota</taxon>
        <taxon>Pezizomycotina</taxon>
        <taxon>Sordariomycetes</taxon>
        <taxon>Xylariomycetidae</taxon>
        <taxon>Amphisphaeriales</taxon>
        <taxon>Apiosporaceae</taxon>
        <taxon>Apiospora</taxon>
    </lineage>
</organism>